<dbReference type="EMBL" id="CP009526">
    <property type="protein sequence ID" value="AKB52615.1"/>
    <property type="molecule type" value="Genomic_DNA"/>
</dbReference>
<evidence type="ECO:0000259" key="1">
    <source>
        <dbReference type="Pfam" id="PF07883"/>
    </source>
</evidence>
<dbReference type="GeneID" id="24824979"/>
<keyword evidence="2" id="KW-0413">Isomerase</keyword>
<dbReference type="CDD" id="cd02223">
    <property type="entry name" value="cupin_Bh2720-like"/>
    <property type="match status" value="1"/>
</dbReference>
<dbReference type="RefSeq" id="WP_230669846.1">
    <property type="nucleotide sequence ID" value="NZ_CP009526.1"/>
</dbReference>
<dbReference type="PANTHER" id="PTHR43346:SF1">
    <property type="entry name" value="QUERCETIN 2,3-DIOXYGENASE-RELATED"/>
    <property type="match status" value="1"/>
</dbReference>
<dbReference type="SUPFAM" id="SSF51182">
    <property type="entry name" value="RmlC-like cupins"/>
    <property type="match status" value="1"/>
</dbReference>
<accession>A0A0E3QQ00</accession>
<dbReference type="InterPro" id="IPR013096">
    <property type="entry name" value="Cupin_2"/>
</dbReference>
<dbReference type="InterPro" id="IPR014710">
    <property type="entry name" value="RmlC-like_jellyroll"/>
</dbReference>
<dbReference type="InterPro" id="IPR052538">
    <property type="entry name" value="Flavonoid_dioxygenase-like"/>
</dbReference>
<dbReference type="Pfam" id="PF07883">
    <property type="entry name" value="Cupin_2"/>
    <property type="match status" value="1"/>
</dbReference>
<evidence type="ECO:0000313" key="3">
    <source>
        <dbReference type="Proteomes" id="UP000033038"/>
    </source>
</evidence>
<sequence length="197" mass="21678">MSLKKTLGILLAVCFLLSIAATAVSAKELPSMAGKETCKTETCKAETYKTETCKTVDKAKNKMKGFSIDIEKATLENNYFRKVLYTSKYSQLVIMSLNPGEDIGMEVHEKNDQFLRFEEGQGKCIINGNEYEVGNGSAVVVPAGAQHNVINTLKTGSLKFYVIYSPPVHKDGIIRATKAEAEANPEEYDGVTTEYTK</sequence>
<dbReference type="PATRIC" id="fig|1434109.4.peg.4365"/>
<protein>
    <submittedName>
        <fullName evidence="2">Mannose-6-phosphate isomerase</fullName>
    </submittedName>
</protein>
<dbReference type="InterPro" id="IPR011051">
    <property type="entry name" value="RmlC_Cupin_sf"/>
</dbReference>
<dbReference type="GO" id="GO:0016853">
    <property type="term" value="F:isomerase activity"/>
    <property type="evidence" value="ECO:0007669"/>
    <property type="project" value="UniProtKB-KW"/>
</dbReference>
<dbReference type="Proteomes" id="UP000033038">
    <property type="component" value="Chromosome"/>
</dbReference>
<dbReference type="AlphaFoldDB" id="A0A0E3QQ00"/>
<gene>
    <name evidence="2" type="ORF">MSBRW_3362</name>
</gene>
<dbReference type="KEGG" id="mbw:MSBRW_3362"/>
<reference evidence="2 3" key="1">
    <citation type="submission" date="2014-07" db="EMBL/GenBank/DDBJ databases">
        <title>Methanogenic archaea and the global carbon cycle.</title>
        <authorList>
            <person name="Henriksen J.R."/>
            <person name="Luke J."/>
            <person name="Reinhart S."/>
            <person name="Benedict M.N."/>
            <person name="Youngblut N.D."/>
            <person name="Metcalf M.E."/>
            <person name="Whitaker R.J."/>
            <person name="Metcalf W.W."/>
        </authorList>
    </citation>
    <scope>NUCLEOTIDE SEQUENCE [LARGE SCALE GENOMIC DNA]</scope>
    <source>
        <strain evidence="2 3">Wiesmoor</strain>
    </source>
</reference>
<name>A0A0E3QQ00_METBA</name>
<dbReference type="HOGENOM" id="CLU_090569_2_0_2"/>
<proteinExistence type="predicted"/>
<evidence type="ECO:0000313" key="2">
    <source>
        <dbReference type="EMBL" id="AKB52615.1"/>
    </source>
</evidence>
<dbReference type="PANTHER" id="PTHR43346">
    <property type="entry name" value="LIGAND BINDING DOMAIN PROTEIN, PUTATIVE (AFU_ORTHOLOGUE AFUA_6G14370)-RELATED"/>
    <property type="match status" value="1"/>
</dbReference>
<organism evidence="2 3">
    <name type="scientific">Methanosarcina barkeri str. Wiesmoor</name>
    <dbReference type="NCBI Taxonomy" id="1434109"/>
    <lineage>
        <taxon>Archaea</taxon>
        <taxon>Methanobacteriati</taxon>
        <taxon>Methanobacteriota</taxon>
        <taxon>Stenosarchaea group</taxon>
        <taxon>Methanomicrobia</taxon>
        <taxon>Methanosarcinales</taxon>
        <taxon>Methanosarcinaceae</taxon>
        <taxon>Methanosarcina</taxon>
    </lineage>
</organism>
<feature type="domain" description="Cupin type-2" evidence="1">
    <location>
        <begin position="94"/>
        <end position="164"/>
    </location>
</feature>
<dbReference type="Gene3D" id="2.60.120.10">
    <property type="entry name" value="Jelly Rolls"/>
    <property type="match status" value="1"/>
</dbReference>